<keyword evidence="3" id="KW-1185">Reference proteome</keyword>
<dbReference type="GeneID" id="63832186"/>
<feature type="region of interest" description="Disordered" evidence="1">
    <location>
        <begin position="1"/>
        <end position="104"/>
    </location>
</feature>
<name>A0A9P4XY28_CRYP1</name>
<comment type="caution">
    <text evidence="2">The sequence shown here is derived from an EMBL/GenBank/DDBJ whole genome shotgun (WGS) entry which is preliminary data.</text>
</comment>
<reference evidence="2" key="1">
    <citation type="journal article" date="2020" name="Phytopathology">
        <title>Genome sequence of the chestnut blight fungus Cryphonectria parasitica EP155: A fundamental resource for an archetypical invasive plant pathogen.</title>
        <authorList>
            <person name="Crouch J.A."/>
            <person name="Dawe A."/>
            <person name="Aerts A."/>
            <person name="Barry K."/>
            <person name="Churchill A.C.L."/>
            <person name="Grimwood J."/>
            <person name="Hillman B."/>
            <person name="Milgroom M.G."/>
            <person name="Pangilinan J."/>
            <person name="Smith M."/>
            <person name="Salamov A."/>
            <person name="Schmutz J."/>
            <person name="Yadav J."/>
            <person name="Grigoriev I.V."/>
            <person name="Nuss D."/>
        </authorList>
    </citation>
    <scope>NUCLEOTIDE SEQUENCE</scope>
    <source>
        <strain evidence="2">EP155</strain>
    </source>
</reference>
<protein>
    <submittedName>
        <fullName evidence="2">Uncharacterized protein</fullName>
    </submittedName>
</protein>
<dbReference type="AlphaFoldDB" id="A0A9P4XY28"/>
<dbReference type="RefSeq" id="XP_040773876.1">
    <property type="nucleotide sequence ID" value="XM_040915057.1"/>
</dbReference>
<accession>A0A9P4XY28</accession>
<gene>
    <name evidence="2" type="ORF">M406DRAFT_103306</name>
</gene>
<evidence type="ECO:0000313" key="3">
    <source>
        <dbReference type="Proteomes" id="UP000803844"/>
    </source>
</evidence>
<proteinExistence type="predicted"/>
<evidence type="ECO:0000313" key="2">
    <source>
        <dbReference type="EMBL" id="KAF3762897.1"/>
    </source>
</evidence>
<evidence type="ECO:0000256" key="1">
    <source>
        <dbReference type="SAM" id="MobiDB-lite"/>
    </source>
</evidence>
<feature type="non-terminal residue" evidence="2">
    <location>
        <position position="104"/>
    </location>
</feature>
<sequence>MASAVPLFNGLKHLPCPKETEGRTCTTTGCLFGHRADSQPSDTRSLHRSFDGAADEEEEGPASDGNGLPPSKRQKTAIHRPGEVEGQGGRVGDGPASGSHITSH</sequence>
<dbReference type="Proteomes" id="UP000803844">
    <property type="component" value="Unassembled WGS sequence"/>
</dbReference>
<organism evidence="2 3">
    <name type="scientific">Cryphonectria parasitica (strain ATCC 38755 / EP155)</name>
    <dbReference type="NCBI Taxonomy" id="660469"/>
    <lineage>
        <taxon>Eukaryota</taxon>
        <taxon>Fungi</taxon>
        <taxon>Dikarya</taxon>
        <taxon>Ascomycota</taxon>
        <taxon>Pezizomycotina</taxon>
        <taxon>Sordariomycetes</taxon>
        <taxon>Sordariomycetidae</taxon>
        <taxon>Diaporthales</taxon>
        <taxon>Cryphonectriaceae</taxon>
        <taxon>Cryphonectria-Endothia species complex</taxon>
        <taxon>Cryphonectria</taxon>
    </lineage>
</organism>
<dbReference type="EMBL" id="MU032350">
    <property type="protein sequence ID" value="KAF3762897.1"/>
    <property type="molecule type" value="Genomic_DNA"/>
</dbReference>